<name>A0ABT4UCI3_9ACTN</name>
<dbReference type="Gene3D" id="3.20.20.70">
    <property type="entry name" value="Aldolase class I"/>
    <property type="match status" value="1"/>
</dbReference>
<comment type="similarity">
    <text evidence="3 5 6">Belongs to the DapA family.</text>
</comment>
<evidence type="ECO:0000313" key="8">
    <source>
        <dbReference type="Proteomes" id="UP001527866"/>
    </source>
</evidence>
<dbReference type="EC" id="4.2.1.41" evidence="5"/>
<dbReference type="Pfam" id="PF00701">
    <property type="entry name" value="DHDPS"/>
    <property type="match status" value="1"/>
</dbReference>
<dbReference type="Proteomes" id="UP001527866">
    <property type="component" value="Unassembled WGS sequence"/>
</dbReference>
<dbReference type="SMART" id="SM01130">
    <property type="entry name" value="DHDPS"/>
    <property type="match status" value="1"/>
</dbReference>
<sequence>MYTDAPAPPDTARAVSRTLAAAMDRGVLSFPLTPFRPDLSLDLDAFRDHLRGRLASGPGAVFVACGTGEYSALTEDEYAALVAAAVEEADGALPVVAGAGHGWAQAARYTAAAARAGADAVLLMPPYLVEGPEHGLVEYVRSTAASSPLPVIVYQRAQLRLTPSGVAELARVPQVIGLKDGHGDLDALQRIRLAAPPEWLFFNGVATAEMQARAYRAIGVPAYSSAVHAFAPEIAAAFFRAFQDGDEERVDALLRGFYLPLVELRDLGAGYAVSLVKAGARLRGQAVGPVRPPLADPAPDHMDRLEALLDTGLSLVGAA</sequence>
<accession>A0ABT4UCI3</accession>
<keyword evidence="8" id="KW-1185">Reference proteome</keyword>
<evidence type="ECO:0000256" key="4">
    <source>
        <dbReference type="ARBA" id="ARBA00023239"/>
    </source>
</evidence>
<dbReference type="PIRSF" id="PIRSF001365">
    <property type="entry name" value="DHDPS"/>
    <property type="match status" value="1"/>
</dbReference>
<gene>
    <name evidence="7" type="ORF">O4J56_28900</name>
</gene>
<evidence type="ECO:0000256" key="3">
    <source>
        <dbReference type="ARBA" id="ARBA00007592"/>
    </source>
</evidence>
<dbReference type="InterPro" id="IPR013785">
    <property type="entry name" value="Aldolase_TIM"/>
</dbReference>
<dbReference type="InterPro" id="IPR002220">
    <property type="entry name" value="DapA-like"/>
</dbReference>
<dbReference type="SUPFAM" id="SSF51569">
    <property type="entry name" value="Aldolase"/>
    <property type="match status" value="1"/>
</dbReference>
<dbReference type="EMBL" id="JAQFWQ010000137">
    <property type="protein sequence ID" value="MDA2814697.1"/>
    <property type="molecule type" value="Genomic_DNA"/>
</dbReference>
<evidence type="ECO:0000256" key="5">
    <source>
        <dbReference type="HAMAP-Rule" id="MF_00694"/>
    </source>
</evidence>
<organism evidence="7 8">
    <name type="scientific">Nocardiopsis endophytica</name>
    <dbReference type="NCBI Taxonomy" id="3018445"/>
    <lineage>
        <taxon>Bacteria</taxon>
        <taxon>Bacillati</taxon>
        <taxon>Actinomycetota</taxon>
        <taxon>Actinomycetes</taxon>
        <taxon>Streptosporangiales</taxon>
        <taxon>Nocardiopsidaceae</taxon>
        <taxon>Nocardiopsis</taxon>
    </lineage>
</organism>
<comment type="pathway">
    <text evidence="2 5">Carbohydrate acid metabolism; D-glucarate degradation; 2,5-dioxopentanoate from D-glucarate: step 2/2.</text>
</comment>
<keyword evidence="4 5" id="KW-0456">Lyase</keyword>
<dbReference type="InterPro" id="IPR017655">
    <property type="entry name" value="Dehydro-deoxyglucarate_dehyd"/>
</dbReference>
<dbReference type="HAMAP" id="MF_00694">
    <property type="entry name" value="KDGDH"/>
    <property type="match status" value="1"/>
</dbReference>
<comment type="catalytic activity">
    <reaction evidence="1 5">
        <text>5-dehydro-4-deoxy-D-glucarate + H(+) = 2,5-dioxopentanoate + CO2 + H2O</text>
        <dbReference type="Rhea" id="RHEA:24608"/>
        <dbReference type="ChEBI" id="CHEBI:15377"/>
        <dbReference type="ChEBI" id="CHEBI:15378"/>
        <dbReference type="ChEBI" id="CHEBI:16526"/>
        <dbReference type="ChEBI" id="CHEBI:42819"/>
        <dbReference type="ChEBI" id="CHEBI:58136"/>
        <dbReference type="EC" id="4.2.1.41"/>
    </reaction>
</comment>
<proteinExistence type="inferred from homology"/>
<protein>
    <recommendedName>
        <fullName evidence="5">Probable 5-dehydro-4-deoxyglucarate dehydratase</fullName>
        <ecNumber evidence="5">4.2.1.41</ecNumber>
    </recommendedName>
    <alternativeName>
        <fullName evidence="5">5-keto-4-deoxy-glucarate dehydratase</fullName>
        <shortName evidence="5">KDGDH</shortName>
    </alternativeName>
</protein>
<reference evidence="7 8" key="1">
    <citation type="submission" date="2023-01" db="EMBL/GenBank/DDBJ databases">
        <title>Draft genome sequence of Nocardiopsis sp. RSe5-2 isolated from halophytes.</title>
        <authorList>
            <person name="Duangmal K."/>
            <person name="Chantavorakit T."/>
        </authorList>
    </citation>
    <scope>NUCLEOTIDE SEQUENCE [LARGE SCALE GENOMIC DNA]</scope>
    <source>
        <strain evidence="7 8">RSe5-2</strain>
    </source>
</reference>
<evidence type="ECO:0000256" key="2">
    <source>
        <dbReference type="ARBA" id="ARBA00004983"/>
    </source>
</evidence>
<evidence type="ECO:0000256" key="6">
    <source>
        <dbReference type="PIRNR" id="PIRNR001365"/>
    </source>
</evidence>
<dbReference type="RefSeq" id="WP_270690180.1">
    <property type="nucleotide sequence ID" value="NZ_JAQFWQ010000137.1"/>
</dbReference>
<dbReference type="PANTHER" id="PTHR12128:SF19">
    <property type="entry name" value="5-DEHYDRO-4-DEOXYGLUCARATE DEHYDRATASE 2-RELATED"/>
    <property type="match status" value="1"/>
</dbReference>
<dbReference type="PANTHER" id="PTHR12128">
    <property type="entry name" value="DIHYDRODIPICOLINATE SYNTHASE"/>
    <property type="match status" value="1"/>
</dbReference>
<dbReference type="GO" id="GO:0047448">
    <property type="term" value="F:5-dehydro-4-deoxyglucarate dehydratase activity"/>
    <property type="evidence" value="ECO:0007669"/>
    <property type="project" value="UniProtKB-EC"/>
</dbReference>
<comment type="caution">
    <text evidence="7">The sequence shown here is derived from an EMBL/GenBank/DDBJ whole genome shotgun (WGS) entry which is preliminary data.</text>
</comment>
<dbReference type="NCBIfam" id="NF002958">
    <property type="entry name" value="PRK03620.1"/>
    <property type="match status" value="1"/>
</dbReference>
<evidence type="ECO:0000313" key="7">
    <source>
        <dbReference type="EMBL" id="MDA2814697.1"/>
    </source>
</evidence>
<evidence type="ECO:0000256" key="1">
    <source>
        <dbReference type="ARBA" id="ARBA00001446"/>
    </source>
</evidence>